<comment type="catalytic activity">
    <reaction evidence="1">
        <text>7,8-dihydroneopterin = 6-hydroxymethyl-7,8-dihydropterin + glycolaldehyde</text>
        <dbReference type="Rhea" id="RHEA:10540"/>
        <dbReference type="ChEBI" id="CHEBI:17001"/>
        <dbReference type="ChEBI" id="CHEBI:17071"/>
        <dbReference type="ChEBI" id="CHEBI:44841"/>
        <dbReference type="EC" id="4.1.2.25"/>
    </reaction>
</comment>
<dbReference type="InterPro" id="IPR043133">
    <property type="entry name" value="GTP-CH-I_C/QueF"/>
</dbReference>
<gene>
    <name evidence="9" type="ORF">EC844_12829</name>
</gene>
<evidence type="ECO:0000256" key="6">
    <source>
        <dbReference type="ARBA" id="ARBA00023239"/>
    </source>
</evidence>
<dbReference type="Pfam" id="PF02152">
    <property type="entry name" value="FolB"/>
    <property type="match status" value="1"/>
</dbReference>
<dbReference type="PANTHER" id="PTHR42844">
    <property type="entry name" value="DIHYDRONEOPTERIN ALDOLASE 1-RELATED"/>
    <property type="match status" value="1"/>
</dbReference>
<protein>
    <recommendedName>
        <fullName evidence="4">dihydroneopterin aldolase</fullName>
        <ecNumber evidence="4">4.1.2.25</ecNumber>
    </recommendedName>
    <alternativeName>
        <fullName evidence="7">7,8-dihydroneopterin aldolase</fullName>
    </alternativeName>
</protein>
<dbReference type="PANTHER" id="PTHR42844:SF1">
    <property type="entry name" value="DIHYDRONEOPTERIN ALDOLASE 1-RELATED"/>
    <property type="match status" value="1"/>
</dbReference>
<dbReference type="OrthoDB" id="9810587at2"/>
<proteinExistence type="inferred from homology"/>
<evidence type="ECO:0000259" key="8">
    <source>
        <dbReference type="SMART" id="SM00905"/>
    </source>
</evidence>
<comment type="pathway">
    <text evidence="2">Cofactor biosynthesis; tetrahydrofolate biosynthesis; 2-amino-4-hydroxy-6-hydroxymethyl-7,8-dihydropteridine diphosphate from 7,8-dihydroneopterin triphosphate: step 3/4.</text>
</comment>
<dbReference type="Gene3D" id="3.30.1130.10">
    <property type="match status" value="1"/>
</dbReference>
<dbReference type="GO" id="GO:0046656">
    <property type="term" value="P:folic acid biosynthetic process"/>
    <property type="evidence" value="ECO:0007669"/>
    <property type="project" value="UniProtKB-KW"/>
</dbReference>
<dbReference type="AlphaFoldDB" id="A0A4R1XF12"/>
<reference evidence="9 10" key="1">
    <citation type="submission" date="2019-03" db="EMBL/GenBank/DDBJ databases">
        <title>Genomic analyses of the natural microbiome of Caenorhabditis elegans.</title>
        <authorList>
            <person name="Samuel B."/>
        </authorList>
    </citation>
    <scope>NUCLEOTIDE SEQUENCE [LARGE SCALE GENOMIC DNA]</scope>
    <source>
        <strain evidence="9 10">JUb89</strain>
    </source>
</reference>
<dbReference type="SUPFAM" id="SSF55620">
    <property type="entry name" value="Tetrahydrobiopterin biosynthesis enzymes-like"/>
    <property type="match status" value="1"/>
</dbReference>
<comment type="caution">
    <text evidence="9">The sequence shown here is derived from an EMBL/GenBank/DDBJ whole genome shotgun (WGS) entry which is preliminary data.</text>
</comment>
<keyword evidence="10" id="KW-1185">Reference proteome</keyword>
<sequence>MDAIIIEGLKVDTVIGCFVWERQIVQPLMLDMTINTCLNKVARSDALVDTLNYAQICEIAAQTIQQSQPKMLEHAAHLVIEQLFVTFEAIESIVITIRKPAIIAQAQAVGIRLERYRHDIRPRTGE</sequence>
<dbReference type="NCBIfam" id="TIGR00526">
    <property type="entry name" value="folB_dom"/>
    <property type="match status" value="1"/>
</dbReference>
<keyword evidence="6" id="KW-0456">Lyase</keyword>
<dbReference type="Proteomes" id="UP000294963">
    <property type="component" value="Unassembled WGS sequence"/>
</dbReference>
<dbReference type="InterPro" id="IPR006156">
    <property type="entry name" value="Dihydroneopterin_aldolase"/>
</dbReference>
<feature type="domain" description="Dihydroneopterin aldolase/epimerase" evidence="8">
    <location>
        <begin position="4"/>
        <end position="115"/>
    </location>
</feature>
<evidence type="ECO:0000256" key="7">
    <source>
        <dbReference type="ARBA" id="ARBA00032903"/>
    </source>
</evidence>
<evidence type="ECO:0000256" key="5">
    <source>
        <dbReference type="ARBA" id="ARBA00022909"/>
    </source>
</evidence>
<evidence type="ECO:0000256" key="2">
    <source>
        <dbReference type="ARBA" id="ARBA00005013"/>
    </source>
</evidence>
<evidence type="ECO:0000256" key="3">
    <source>
        <dbReference type="ARBA" id="ARBA00005708"/>
    </source>
</evidence>
<evidence type="ECO:0000256" key="4">
    <source>
        <dbReference type="ARBA" id="ARBA00013043"/>
    </source>
</evidence>
<dbReference type="SMART" id="SM00905">
    <property type="entry name" value="FolB"/>
    <property type="match status" value="1"/>
</dbReference>
<dbReference type="EMBL" id="SLVJ01000028">
    <property type="protein sequence ID" value="TCM61431.1"/>
    <property type="molecule type" value="Genomic_DNA"/>
</dbReference>
<evidence type="ECO:0000313" key="9">
    <source>
        <dbReference type="EMBL" id="TCM61431.1"/>
    </source>
</evidence>
<accession>A0A4R1XF12</accession>
<name>A0A4R1XF12_ACICA</name>
<keyword evidence="5" id="KW-0289">Folate biosynthesis</keyword>
<organism evidence="9 10">
    <name type="scientific">Acinetobacter calcoaceticus</name>
    <dbReference type="NCBI Taxonomy" id="471"/>
    <lineage>
        <taxon>Bacteria</taxon>
        <taxon>Pseudomonadati</taxon>
        <taxon>Pseudomonadota</taxon>
        <taxon>Gammaproteobacteria</taxon>
        <taxon>Moraxellales</taxon>
        <taxon>Moraxellaceae</taxon>
        <taxon>Acinetobacter</taxon>
        <taxon>Acinetobacter calcoaceticus/baumannii complex</taxon>
    </lineage>
</organism>
<dbReference type="EC" id="4.1.2.25" evidence="4"/>
<dbReference type="InterPro" id="IPR006157">
    <property type="entry name" value="FolB_dom"/>
</dbReference>
<comment type="similarity">
    <text evidence="3">Belongs to the DHNA family.</text>
</comment>
<dbReference type="GO" id="GO:0004150">
    <property type="term" value="F:dihydroneopterin aldolase activity"/>
    <property type="evidence" value="ECO:0007669"/>
    <property type="project" value="UniProtKB-EC"/>
</dbReference>
<evidence type="ECO:0000256" key="1">
    <source>
        <dbReference type="ARBA" id="ARBA00001353"/>
    </source>
</evidence>
<dbReference type="GO" id="GO:0005737">
    <property type="term" value="C:cytoplasm"/>
    <property type="evidence" value="ECO:0007669"/>
    <property type="project" value="TreeGrafter"/>
</dbReference>
<evidence type="ECO:0000313" key="10">
    <source>
        <dbReference type="Proteomes" id="UP000294963"/>
    </source>
</evidence>